<dbReference type="InterPro" id="IPR036465">
    <property type="entry name" value="vWFA_dom_sf"/>
</dbReference>
<dbReference type="AlphaFoldDB" id="A0A395NVJ9"/>
<evidence type="ECO:0000313" key="3">
    <source>
        <dbReference type="EMBL" id="RFU80126.1"/>
    </source>
</evidence>
<comment type="caution">
    <text evidence="3">The sequence shown here is derived from an EMBL/GenBank/DDBJ whole genome shotgun (WGS) entry which is preliminary data.</text>
</comment>
<feature type="compositionally biased region" description="Polar residues" evidence="1">
    <location>
        <begin position="23"/>
        <end position="33"/>
    </location>
</feature>
<proteinExistence type="predicted"/>
<dbReference type="SMART" id="SM00327">
    <property type="entry name" value="VWA"/>
    <property type="match status" value="1"/>
</dbReference>
<dbReference type="OrthoDB" id="2142040at2759"/>
<sequence>MSKSLFGSIKNKLSRRESDKSAEGSTSRGSLAPNNPFAGSGPPMAGSESDAPPAYTPVAPSLAGGAAPHLHNITNDDDKYAFLSSFDTVFVVDDSGSMAGAPWREVAAVLRSITPICTAHDSDGVDLYFLNHRSALQGPADKAKNGYYNINSPETIETIFGAIRPYGTTPTGTRLQSILKPYLASLSSAKDVDSVKPVNIIVITDGRATDDPESAIVQSAMKLDKLEAPPHQVGIQFFQVGSDKDATEALRELDDDLASQGVRDIVDTVTWDGTASNSSRVLSADGILKVVLGAVIRRLDRKSVAKPRKGSFRRR</sequence>
<dbReference type="InterPro" id="IPR002035">
    <property type="entry name" value="VWF_A"/>
</dbReference>
<dbReference type="SUPFAM" id="SSF53300">
    <property type="entry name" value="vWA-like"/>
    <property type="match status" value="1"/>
</dbReference>
<evidence type="ECO:0000313" key="4">
    <source>
        <dbReference type="Proteomes" id="UP000266272"/>
    </source>
</evidence>
<dbReference type="STRING" id="490622.A0A395NVJ9"/>
<accession>A0A395NVJ9</accession>
<organism evidence="3 4">
    <name type="scientific">Trichoderma arundinaceum</name>
    <dbReference type="NCBI Taxonomy" id="490622"/>
    <lineage>
        <taxon>Eukaryota</taxon>
        <taxon>Fungi</taxon>
        <taxon>Dikarya</taxon>
        <taxon>Ascomycota</taxon>
        <taxon>Pezizomycotina</taxon>
        <taxon>Sordariomycetes</taxon>
        <taxon>Hypocreomycetidae</taxon>
        <taxon>Hypocreales</taxon>
        <taxon>Hypocreaceae</taxon>
        <taxon>Trichoderma</taxon>
    </lineage>
</organism>
<evidence type="ECO:0000259" key="2">
    <source>
        <dbReference type="PROSITE" id="PS50234"/>
    </source>
</evidence>
<evidence type="ECO:0000256" key="1">
    <source>
        <dbReference type="SAM" id="MobiDB-lite"/>
    </source>
</evidence>
<feature type="domain" description="VWFA" evidence="2">
    <location>
        <begin position="87"/>
        <end position="291"/>
    </location>
</feature>
<dbReference type="Pfam" id="PF00092">
    <property type="entry name" value="VWA"/>
    <property type="match status" value="1"/>
</dbReference>
<dbReference type="PROSITE" id="PS50234">
    <property type="entry name" value="VWFA"/>
    <property type="match status" value="1"/>
</dbReference>
<reference evidence="3 4" key="1">
    <citation type="journal article" date="2018" name="PLoS Pathog.">
        <title>Evolution of structural diversity of trichothecenes, a family of toxins produced by plant pathogenic and entomopathogenic fungi.</title>
        <authorList>
            <person name="Proctor R.H."/>
            <person name="McCormick S.P."/>
            <person name="Kim H.S."/>
            <person name="Cardoza R.E."/>
            <person name="Stanley A.M."/>
            <person name="Lindo L."/>
            <person name="Kelly A."/>
            <person name="Brown D.W."/>
            <person name="Lee T."/>
            <person name="Vaughan M.M."/>
            <person name="Alexander N.J."/>
            <person name="Busman M."/>
            <person name="Gutierrez S."/>
        </authorList>
    </citation>
    <scope>NUCLEOTIDE SEQUENCE [LARGE SCALE GENOMIC DNA]</scope>
    <source>
        <strain evidence="3 4">IBT 40837</strain>
    </source>
</reference>
<dbReference type="PANTHER" id="PTHR34706">
    <property type="entry name" value="SLR1338 PROTEIN"/>
    <property type="match status" value="1"/>
</dbReference>
<dbReference type="EMBL" id="PXOA01000124">
    <property type="protein sequence ID" value="RFU80126.1"/>
    <property type="molecule type" value="Genomic_DNA"/>
</dbReference>
<feature type="region of interest" description="Disordered" evidence="1">
    <location>
        <begin position="1"/>
        <end position="60"/>
    </location>
</feature>
<dbReference type="Proteomes" id="UP000266272">
    <property type="component" value="Unassembled WGS sequence"/>
</dbReference>
<dbReference type="Gene3D" id="3.40.50.410">
    <property type="entry name" value="von Willebrand factor, type A domain"/>
    <property type="match status" value="1"/>
</dbReference>
<name>A0A395NVJ9_TRIAR</name>
<gene>
    <name evidence="3" type="ORF">TARUN_2089</name>
</gene>
<keyword evidence="4" id="KW-1185">Reference proteome</keyword>
<dbReference type="PANTHER" id="PTHR34706:SF1">
    <property type="entry name" value="VWFA DOMAIN-CONTAINING PROTEIN"/>
    <property type="match status" value="1"/>
</dbReference>
<protein>
    <recommendedName>
        <fullName evidence="2">VWFA domain-containing protein</fullName>
    </recommendedName>
</protein>